<reference evidence="1 2" key="1">
    <citation type="submission" date="2020-07" db="EMBL/GenBank/DDBJ databases">
        <title>Sequencing the genomes of 1000 actinobacteria strains.</title>
        <authorList>
            <person name="Klenk H.-P."/>
        </authorList>
    </citation>
    <scope>NUCLEOTIDE SEQUENCE [LARGE SCALE GENOMIC DNA]</scope>
    <source>
        <strain evidence="1 2">DSM 26341</strain>
    </source>
</reference>
<evidence type="ECO:0000313" key="1">
    <source>
        <dbReference type="EMBL" id="NYI65870.1"/>
    </source>
</evidence>
<dbReference type="Proteomes" id="UP000539111">
    <property type="component" value="Unassembled WGS sequence"/>
</dbReference>
<dbReference type="InterPro" id="IPR036412">
    <property type="entry name" value="HAD-like_sf"/>
</dbReference>
<dbReference type="RefSeq" id="WP_179424873.1">
    <property type="nucleotide sequence ID" value="NZ_JACBZP010000001.1"/>
</dbReference>
<keyword evidence="2" id="KW-1185">Reference proteome</keyword>
<comment type="caution">
    <text evidence="1">The sequence shown here is derived from an EMBL/GenBank/DDBJ whole genome shotgun (WGS) entry which is preliminary data.</text>
</comment>
<gene>
    <name evidence="1" type="ORF">BJY26_000176</name>
</gene>
<name>A0A7Z0A9K2_9MICO</name>
<dbReference type="AlphaFoldDB" id="A0A7Z0A9K2"/>
<organism evidence="1 2">
    <name type="scientific">Spelaeicoccus albus</name>
    <dbReference type="NCBI Taxonomy" id="1280376"/>
    <lineage>
        <taxon>Bacteria</taxon>
        <taxon>Bacillati</taxon>
        <taxon>Actinomycetota</taxon>
        <taxon>Actinomycetes</taxon>
        <taxon>Micrococcales</taxon>
        <taxon>Brevibacteriaceae</taxon>
        <taxon>Spelaeicoccus</taxon>
    </lineage>
</organism>
<evidence type="ECO:0000313" key="2">
    <source>
        <dbReference type="Proteomes" id="UP000539111"/>
    </source>
</evidence>
<dbReference type="InterPro" id="IPR023214">
    <property type="entry name" value="HAD_sf"/>
</dbReference>
<proteinExistence type="predicted"/>
<dbReference type="EMBL" id="JACBZP010000001">
    <property type="protein sequence ID" value="NYI65870.1"/>
    <property type="molecule type" value="Genomic_DNA"/>
</dbReference>
<accession>A0A7Z0A9K2</accession>
<dbReference type="Gene3D" id="3.40.50.1000">
    <property type="entry name" value="HAD superfamily/HAD-like"/>
    <property type="match status" value="1"/>
</dbReference>
<dbReference type="SUPFAM" id="SSF56784">
    <property type="entry name" value="HAD-like"/>
    <property type="match status" value="1"/>
</dbReference>
<protein>
    <submittedName>
        <fullName evidence="1">FMN phosphatase YigB (HAD superfamily)</fullName>
    </submittedName>
</protein>
<sequence length="259" mass="27845">MPYATPLPDRDRPLLILDFDGTVCIGDGPVWAYADAVLRRVDGADKDAAIRARLAEFLDGCTDAPRYKDGYSAVAELTADIVDADDRQEAYRESRAALATGLSAGVSAPEGLHEFLTDVGELADRALVTNAPLDGVKETLSSLGLTDVIDSIHPESHKPEGLPALLSEFAGDRDPALLMSVGDVYDNDIAPAYAFGSATAYIDRWSHHTGPSHLHAATFTDLYPAIRSWAEHPLDFQSVAANSHAHTRNPPNHYQGNPS</sequence>